<dbReference type="Proteomes" id="UP000054549">
    <property type="component" value="Unassembled WGS sequence"/>
</dbReference>
<reference evidence="2 3" key="1">
    <citation type="submission" date="2014-04" db="EMBL/GenBank/DDBJ databases">
        <title>Evolutionary Origins and Diversification of the Mycorrhizal Mutualists.</title>
        <authorList>
            <consortium name="DOE Joint Genome Institute"/>
            <consortium name="Mycorrhizal Genomics Consortium"/>
            <person name="Kohler A."/>
            <person name="Kuo A."/>
            <person name="Nagy L.G."/>
            <person name="Floudas D."/>
            <person name="Copeland A."/>
            <person name="Barry K.W."/>
            <person name="Cichocki N."/>
            <person name="Veneault-Fourrey C."/>
            <person name="LaButti K."/>
            <person name="Lindquist E.A."/>
            <person name="Lipzen A."/>
            <person name="Lundell T."/>
            <person name="Morin E."/>
            <person name="Murat C."/>
            <person name="Riley R."/>
            <person name="Ohm R."/>
            <person name="Sun H."/>
            <person name="Tunlid A."/>
            <person name="Henrissat B."/>
            <person name="Grigoriev I.V."/>
            <person name="Hibbett D.S."/>
            <person name="Martin F."/>
        </authorList>
    </citation>
    <scope>NUCLEOTIDE SEQUENCE [LARGE SCALE GENOMIC DNA]</scope>
    <source>
        <strain evidence="2 3">Koide BX008</strain>
    </source>
</reference>
<sequence>MSTLPPPTINSLDASQRARLVKSARKLGNLLGATPHVLDPDLLLPVPPRGKCNGQLDLYRSSSAASSTSSFEDKPEYPETSVLIPTHPELSQNRRWRSRPKSAYLARPLVLRLRTVPSLPAMDARVGKPPSSAFTSTRTDAAEIPTPLPPPIFMPSPLSPAEEDAISPIEPAQNAIRRKRMAKLTRTLGENIPPELIFPQNQPRLSQHQRFPSSSRSSRPDWRRHEVEVPIVASSHTQASAPATVPLSRSHLTINRNHYRKSASLCTPTSHVISSGKFSGTLPQAERPATADRLTSLTPVRRQDVTGNEPSLNGEWSIKDAEKRAMALRNLRSR</sequence>
<evidence type="ECO:0000313" key="2">
    <source>
        <dbReference type="EMBL" id="KIL59100.1"/>
    </source>
</evidence>
<feature type="region of interest" description="Disordered" evidence="1">
    <location>
        <begin position="193"/>
        <end position="222"/>
    </location>
</feature>
<dbReference type="EMBL" id="KN818322">
    <property type="protein sequence ID" value="KIL59100.1"/>
    <property type="molecule type" value="Genomic_DNA"/>
</dbReference>
<keyword evidence="3" id="KW-1185">Reference proteome</keyword>
<dbReference type="HOGENOM" id="CLU_983753_0_0_1"/>
<name>A0A0C2S8K4_AMAMK</name>
<feature type="compositionally biased region" description="Polar residues" evidence="1">
    <location>
        <begin position="199"/>
        <end position="209"/>
    </location>
</feature>
<gene>
    <name evidence="2" type="ORF">M378DRAFT_278039</name>
</gene>
<feature type="region of interest" description="Disordered" evidence="1">
    <location>
        <begin position="122"/>
        <end position="149"/>
    </location>
</feature>
<dbReference type="OrthoDB" id="3215907at2759"/>
<dbReference type="InParanoid" id="A0A0C2S8K4"/>
<accession>A0A0C2S8K4</accession>
<proteinExistence type="predicted"/>
<evidence type="ECO:0000256" key="1">
    <source>
        <dbReference type="SAM" id="MobiDB-lite"/>
    </source>
</evidence>
<evidence type="ECO:0000313" key="3">
    <source>
        <dbReference type="Proteomes" id="UP000054549"/>
    </source>
</evidence>
<dbReference type="AlphaFoldDB" id="A0A0C2S8K4"/>
<organism evidence="2 3">
    <name type="scientific">Amanita muscaria (strain Koide BX008)</name>
    <dbReference type="NCBI Taxonomy" id="946122"/>
    <lineage>
        <taxon>Eukaryota</taxon>
        <taxon>Fungi</taxon>
        <taxon>Dikarya</taxon>
        <taxon>Basidiomycota</taxon>
        <taxon>Agaricomycotina</taxon>
        <taxon>Agaricomycetes</taxon>
        <taxon>Agaricomycetidae</taxon>
        <taxon>Agaricales</taxon>
        <taxon>Pluteineae</taxon>
        <taxon>Amanitaceae</taxon>
        <taxon>Amanita</taxon>
    </lineage>
</organism>
<dbReference type="STRING" id="946122.A0A0C2S8K4"/>
<protein>
    <submittedName>
        <fullName evidence="2">Uncharacterized protein</fullName>
    </submittedName>
</protein>